<gene>
    <name evidence="1" type="ORF">CFIO01_04771</name>
</gene>
<keyword evidence="2" id="KW-1185">Reference proteome</keyword>
<dbReference type="OrthoDB" id="192702at2759"/>
<dbReference type="eggNOG" id="ENOG502QT8T">
    <property type="taxonomic scope" value="Eukaryota"/>
</dbReference>
<dbReference type="EMBL" id="JARH01000161">
    <property type="protein sequence ID" value="EXF84603.1"/>
    <property type="molecule type" value="Genomic_DNA"/>
</dbReference>
<proteinExistence type="predicted"/>
<dbReference type="HOGENOM" id="CLU_037224_0_0_1"/>
<evidence type="ECO:0000313" key="2">
    <source>
        <dbReference type="Proteomes" id="UP000020467"/>
    </source>
</evidence>
<evidence type="ECO:0000313" key="1">
    <source>
        <dbReference type="EMBL" id="EXF84603.1"/>
    </source>
</evidence>
<name>A0A010SIE9_9PEZI</name>
<accession>A0A010SIE9</accession>
<reference evidence="1 2" key="1">
    <citation type="submission" date="2014-02" db="EMBL/GenBank/DDBJ databases">
        <title>The genome sequence of Colletotrichum fioriniae PJ7.</title>
        <authorList>
            <person name="Baroncelli R."/>
            <person name="Thon M.R."/>
        </authorList>
    </citation>
    <scope>NUCLEOTIDE SEQUENCE [LARGE SCALE GENOMIC DNA]</scope>
    <source>
        <strain evidence="1 2">PJ7</strain>
    </source>
</reference>
<dbReference type="InterPro" id="IPR021276">
    <property type="entry name" value="DUF2855"/>
</dbReference>
<dbReference type="Proteomes" id="UP000020467">
    <property type="component" value="Unassembled WGS sequence"/>
</dbReference>
<protein>
    <submittedName>
        <fullName evidence="1">Uncharacterized protein</fullName>
    </submittedName>
</protein>
<comment type="caution">
    <text evidence="1">The sequence shown here is derived from an EMBL/GenBank/DDBJ whole genome shotgun (WGS) entry which is preliminary data.</text>
</comment>
<organism evidence="1 2">
    <name type="scientific">Colletotrichum fioriniae PJ7</name>
    <dbReference type="NCBI Taxonomy" id="1445577"/>
    <lineage>
        <taxon>Eukaryota</taxon>
        <taxon>Fungi</taxon>
        <taxon>Dikarya</taxon>
        <taxon>Ascomycota</taxon>
        <taxon>Pezizomycotina</taxon>
        <taxon>Sordariomycetes</taxon>
        <taxon>Hypocreomycetidae</taxon>
        <taxon>Glomerellales</taxon>
        <taxon>Glomerellaceae</taxon>
        <taxon>Colletotrichum</taxon>
        <taxon>Colletotrichum acutatum species complex</taxon>
    </lineage>
</organism>
<dbReference type="AlphaFoldDB" id="A0A010SIE9"/>
<dbReference type="Pfam" id="PF11017">
    <property type="entry name" value="DUF2855"/>
    <property type="match status" value="1"/>
</dbReference>
<dbReference type="KEGG" id="cfj:CFIO01_04771"/>
<sequence length="418" mass="45946">MVSEIHVISKHDLSKHETVAVDLPLPQLGVSSIRVRTSLIGITSNNLSYAKLGDMLQWWNTWPVPLDAPAPYNDRAEWGIVPAWGFARVLESNIEAIPAKSLLYGYWPTSSHPVDLSLVPSEPKGHFREVSEHRQGLGNIYNRYNLVDESAQSEEYRAWFANVSPIWNCGYVMNRFTFATDFKPVHPLGAGAGEWTEKDADLSSAVVVSLSASSRTGRSFSWNLARDRKSGGGPLALLQATSAPGSLSASPKAAFEIKTVNYSELAAKDTIDWIAKMQPKRVVIADFGGRPKETEEFREAIKSTFPETTVITNIQVGGEPKIMAPEEALKSIAIFKKWGLVQFNTTGIVDAGIAVEGAGKYFDGAESTFRRFLEEESVADLELVWGSGVGGTNGIEKAWKNLIQGTLSPQKAWVYRLE</sequence>